<evidence type="ECO:0000313" key="1">
    <source>
        <dbReference type="EMBL" id="ATZ22147.1"/>
    </source>
</evidence>
<dbReference type="OrthoDB" id="3653866at2"/>
<keyword evidence="2" id="KW-1185">Reference proteome</keyword>
<organism evidence="1 2">
    <name type="scientific">Streptomyces lavendulae subsp. lavendulae</name>
    <dbReference type="NCBI Taxonomy" id="58340"/>
    <lineage>
        <taxon>Bacteria</taxon>
        <taxon>Bacillati</taxon>
        <taxon>Actinomycetota</taxon>
        <taxon>Actinomycetes</taxon>
        <taxon>Kitasatosporales</taxon>
        <taxon>Streptomycetaceae</taxon>
        <taxon>Streptomyces</taxon>
    </lineage>
</organism>
<sequence length="553" mass="61067">MPDHAQLRRATAWMSGTAVEEGDAARVSVALPDSSGHFPPEPDIADGACGPGSTALEPGRLYRRISGRDDRARPVRDEELAELGDPMAVTFFRAGRFPTTVQELLSELPATAAASRKVYLVSEAGQISPGALGERDMRFAMTTAVEGNQVDLLVSTQAGGDPERGFLQVAGWDSAAKVFNFYARFESSWVWAGNSWHSLEPDSRGKGCFDSHVNGSAVMKELRIPWLNWQSERATIRLAEDDPLRQDQLFQQVIGAERLELTVRFLVTRWTAARLAAVTANGVVDHPDRLLRHLFTNTTVNLTSTDRQSSTITADSGELTLPSGFWLNQDLLFDDLRLFTQAAPPRAPAAAYLAGLTRFGFGLEEKFSGFSQPGDTFFAFVVPEAAHEDNEVVRQMVRKGLISARFAACALMVDFPNPVFSPARSLLMRYVPTTPTKAAELGEEVTRAILDAARTRNLPADSPEARFAAHWQVPEDAWPSVFGQRVDAYLRKVTQRVQTASGFDDYVRLAESRRRQFRRMKLHEFELTMPVTNIPPGAPPLAMREDGTVTELT</sequence>
<dbReference type="AlphaFoldDB" id="A0A2K8P5X8"/>
<gene>
    <name evidence="1" type="ORF">SLAV_01090</name>
</gene>
<dbReference type="GeneID" id="49381413"/>
<dbReference type="KEGG" id="slx:SLAV_01090"/>
<proteinExistence type="predicted"/>
<evidence type="ECO:0000313" key="2">
    <source>
        <dbReference type="Proteomes" id="UP000231791"/>
    </source>
</evidence>
<dbReference type="RefSeq" id="WP_051841515.1">
    <property type="nucleotide sequence ID" value="NZ_CP024985.1"/>
</dbReference>
<name>A0A2K8P5X8_STRLA</name>
<protein>
    <submittedName>
        <fullName evidence="1">Uncharacterized protein</fullName>
    </submittedName>
</protein>
<dbReference type="EMBL" id="CP024985">
    <property type="protein sequence ID" value="ATZ22147.1"/>
    <property type="molecule type" value="Genomic_DNA"/>
</dbReference>
<accession>A0A2K8P5X8</accession>
<dbReference type="Proteomes" id="UP000231791">
    <property type="component" value="Chromosome"/>
</dbReference>
<reference evidence="1 2" key="1">
    <citation type="submission" date="2017-11" db="EMBL/GenBank/DDBJ databases">
        <title>Complete genome sequence of Streptomyces lavendulae subsp. lavendulae CCM 3239 (formerly 'Streptomyces aureofaciens CCM 3239'), the producer of the angucycline-type antibiotic auricin.</title>
        <authorList>
            <person name="Busche T."/>
            <person name="Novakova R."/>
            <person name="Al'Dilaimi A."/>
            <person name="Homerova D."/>
            <person name="Feckova L."/>
            <person name="Rezuchova B."/>
            <person name="Mingyar E."/>
            <person name="Csolleiova D."/>
            <person name="Bekeova C."/>
            <person name="Winkler A."/>
            <person name="Sevcikova B."/>
            <person name="Kalinowski J."/>
            <person name="Kormanec J."/>
            <person name="Ruckert C."/>
        </authorList>
    </citation>
    <scope>NUCLEOTIDE SEQUENCE [LARGE SCALE GENOMIC DNA]</scope>
    <source>
        <strain evidence="1 2">CCM 3239</strain>
    </source>
</reference>